<dbReference type="Gene3D" id="1.20.120.1760">
    <property type="match status" value="1"/>
</dbReference>
<proteinExistence type="inferred from homology"/>
<feature type="transmembrane region" description="Helical" evidence="13">
    <location>
        <begin position="153"/>
        <end position="172"/>
    </location>
</feature>
<evidence type="ECO:0000256" key="4">
    <source>
        <dbReference type="ARBA" id="ARBA00022679"/>
    </source>
</evidence>
<dbReference type="PANTHER" id="PTHR14269:SF52">
    <property type="entry name" value="PHOSPHATIDYLGLYCEROPHOSPHATE SYNTHASE-RELATED"/>
    <property type="match status" value="1"/>
</dbReference>
<evidence type="ECO:0000256" key="11">
    <source>
        <dbReference type="NCBIfam" id="TIGR00560"/>
    </source>
</evidence>
<dbReference type="PIRSF" id="PIRSF000847">
    <property type="entry name" value="Phos_ph_gly_syn"/>
    <property type="match status" value="1"/>
</dbReference>
<dbReference type="AlphaFoldDB" id="A0A7M1QYE0"/>
<evidence type="ECO:0000256" key="13">
    <source>
        <dbReference type="SAM" id="Phobius"/>
    </source>
</evidence>
<dbReference type="GO" id="GO:0046474">
    <property type="term" value="P:glycerophospholipid biosynthetic process"/>
    <property type="evidence" value="ECO:0007669"/>
    <property type="project" value="TreeGrafter"/>
</dbReference>
<dbReference type="InterPro" id="IPR000462">
    <property type="entry name" value="CDP-OH_P_trans"/>
</dbReference>
<dbReference type="InterPro" id="IPR050324">
    <property type="entry name" value="CDP-alcohol_PTase-I"/>
</dbReference>
<protein>
    <recommendedName>
        <fullName evidence="11">CDP-diacylglycerol--glycerol-3-phosphate 3-phosphatidyltransferase</fullName>
        <ecNumber evidence="11">2.7.8.5</ecNumber>
    </recommendedName>
</protein>
<evidence type="ECO:0000256" key="12">
    <source>
        <dbReference type="RuleBase" id="RU003750"/>
    </source>
</evidence>
<dbReference type="Proteomes" id="UP000595053">
    <property type="component" value="Chromosome"/>
</dbReference>
<sequence>MRASSERSLENLFFIYSRGVEEKSQVPVINIANALTVLRLVLVPVLIWAFLDPTPERRWLTWGIFALAAATDQLDGHLARSRGLITNFGKLADSIADKFLILSTMVMLSIHGWLWWWVTIVFIIRELGITLMRMAMVKKKVMAAGRGGKIKMWAQSLGAGGIIIPWHAFLPVVVANVVVWLCYALIAVALFYAMSSALEYVSEARRISHEV</sequence>
<keyword evidence="6 13" id="KW-1133">Transmembrane helix</keyword>
<dbReference type="EMBL" id="CP063213">
    <property type="protein sequence ID" value="QOR46335.1"/>
    <property type="molecule type" value="Genomic_DNA"/>
</dbReference>
<dbReference type="InterPro" id="IPR004570">
    <property type="entry name" value="Phosphatidylglycerol_P_synth"/>
</dbReference>
<evidence type="ECO:0000256" key="8">
    <source>
        <dbReference type="ARBA" id="ARBA00023136"/>
    </source>
</evidence>
<evidence type="ECO:0000256" key="6">
    <source>
        <dbReference type="ARBA" id="ARBA00022989"/>
    </source>
</evidence>
<name>A0A7M1QYE0_9ACTO</name>
<keyword evidence="5 13" id="KW-0812">Transmembrane</keyword>
<gene>
    <name evidence="14" type="primary">pgsA</name>
    <name evidence="14" type="ORF">INS88_03790</name>
</gene>
<dbReference type="GO" id="GO:0016020">
    <property type="term" value="C:membrane"/>
    <property type="evidence" value="ECO:0007669"/>
    <property type="project" value="UniProtKB-SubCell"/>
</dbReference>
<dbReference type="Pfam" id="PF01066">
    <property type="entry name" value="CDP-OH_P_transf"/>
    <property type="match status" value="1"/>
</dbReference>
<feature type="transmembrane region" description="Helical" evidence="13">
    <location>
        <begin position="178"/>
        <end position="198"/>
    </location>
</feature>
<dbReference type="GO" id="GO:0008444">
    <property type="term" value="F:CDP-diacylglycerol-glycerol-3-phosphate 3-phosphatidyltransferase activity"/>
    <property type="evidence" value="ECO:0007669"/>
    <property type="project" value="UniProtKB-UniRule"/>
</dbReference>
<feature type="transmembrane region" description="Helical" evidence="13">
    <location>
        <begin position="28"/>
        <end position="51"/>
    </location>
</feature>
<dbReference type="NCBIfam" id="TIGR00560">
    <property type="entry name" value="pgsA"/>
    <property type="match status" value="1"/>
</dbReference>
<dbReference type="UniPathway" id="UPA00085"/>
<feature type="transmembrane region" description="Helical" evidence="13">
    <location>
        <begin position="113"/>
        <end position="132"/>
    </location>
</feature>
<keyword evidence="4 12" id="KW-0808">Transferase</keyword>
<evidence type="ECO:0000256" key="7">
    <source>
        <dbReference type="ARBA" id="ARBA00023098"/>
    </source>
</evidence>
<comment type="subcellular location">
    <subcellularLocation>
        <location evidence="1">Membrane</location>
        <topology evidence="1">Multi-pass membrane protein</topology>
    </subcellularLocation>
</comment>
<evidence type="ECO:0000313" key="14">
    <source>
        <dbReference type="EMBL" id="QOR46335.1"/>
    </source>
</evidence>
<dbReference type="EC" id="2.7.8.5" evidence="11"/>
<keyword evidence="15" id="KW-1185">Reference proteome</keyword>
<dbReference type="InterPro" id="IPR043130">
    <property type="entry name" value="CDP-OH_PTrfase_TM_dom"/>
</dbReference>
<evidence type="ECO:0000256" key="2">
    <source>
        <dbReference type="ARBA" id="ARBA00010441"/>
    </source>
</evidence>
<keyword evidence="9" id="KW-0594">Phospholipid biosynthesis</keyword>
<keyword evidence="10" id="KW-1208">Phospholipid metabolism</keyword>
<evidence type="ECO:0000256" key="10">
    <source>
        <dbReference type="ARBA" id="ARBA00023264"/>
    </source>
</evidence>
<evidence type="ECO:0000256" key="5">
    <source>
        <dbReference type="ARBA" id="ARBA00022692"/>
    </source>
</evidence>
<evidence type="ECO:0000256" key="1">
    <source>
        <dbReference type="ARBA" id="ARBA00004141"/>
    </source>
</evidence>
<comment type="similarity">
    <text evidence="2 12">Belongs to the CDP-alcohol phosphatidyltransferase class-I family.</text>
</comment>
<evidence type="ECO:0000313" key="15">
    <source>
        <dbReference type="Proteomes" id="UP000595053"/>
    </source>
</evidence>
<evidence type="ECO:0000256" key="3">
    <source>
        <dbReference type="ARBA" id="ARBA00022516"/>
    </source>
</evidence>
<reference evidence="14 15" key="1">
    <citation type="submission" date="2020-10" db="EMBL/GenBank/DDBJ databases">
        <title>Trueperella pecoris sp. nov. isolated from bovine and porcine specimens.</title>
        <authorList>
            <person name="Schoenecker L."/>
            <person name="Schnydrig P."/>
            <person name="Brodard I."/>
            <person name="Thomann A."/>
            <person name="Hemphill A."/>
            <person name="Rodriguez-Campos S."/>
            <person name="Perreten V."/>
            <person name="Jores J."/>
            <person name="Kittl S."/>
        </authorList>
    </citation>
    <scope>NUCLEOTIDE SEQUENCE [LARGE SCALE GENOMIC DNA]</scope>
    <source>
        <strain evidence="14 15">15A0121</strain>
    </source>
</reference>
<accession>A0A7M1QYE0</accession>
<keyword evidence="3" id="KW-0444">Lipid biosynthesis</keyword>
<dbReference type="PANTHER" id="PTHR14269">
    <property type="entry name" value="CDP-DIACYLGLYCEROL--GLYCEROL-3-PHOSPHATE 3-PHOSPHATIDYLTRANSFERASE-RELATED"/>
    <property type="match status" value="1"/>
</dbReference>
<dbReference type="PROSITE" id="PS00379">
    <property type="entry name" value="CDP_ALCOHOL_P_TRANSF"/>
    <property type="match status" value="1"/>
</dbReference>
<keyword evidence="8 13" id="KW-0472">Membrane</keyword>
<dbReference type="InterPro" id="IPR048254">
    <property type="entry name" value="CDP_ALCOHOL_P_TRANSF_CS"/>
</dbReference>
<evidence type="ECO:0000256" key="9">
    <source>
        <dbReference type="ARBA" id="ARBA00023209"/>
    </source>
</evidence>
<organism evidence="14 15">
    <name type="scientific">Trueperella pecoris</name>
    <dbReference type="NCBI Taxonomy" id="2733571"/>
    <lineage>
        <taxon>Bacteria</taxon>
        <taxon>Bacillati</taxon>
        <taxon>Actinomycetota</taxon>
        <taxon>Actinomycetes</taxon>
        <taxon>Actinomycetales</taxon>
        <taxon>Actinomycetaceae</taxon>
        <taxon>Trueperella</taxon>
    </lineage>
</organism>
<keyword evidence="7" id="KW-0443">Lipid metabolism</keyword>